<name>A0A396GXE1_MEDTR</name>
<comment type="caution">
    <text evidence="2">The sequence shown here is derived from an EMBL/GenBank/DDBJ whole genome shotgun (WGS) entry which is preliminary data.</text>
</comment>
<dbReference type="AlphaFoldDB" id="A0A396GXE1"/>
<dbReference type="Gramene" id="rna39065">
    <property type="protein sequence ID" value="RHN44891.1"/>
    <property type="gene ID" value="gene39065"/>
</dbReference>
<evidence type="ECO:0000313" key="3">
    <source>
        <dbReference type="Proteomes" id="UP000265566"/>
    </source>
</evidence>
<evidence type="ECO:0000313" key="2">
    <source>
        <dbReference type="EMBL" id="RHN44891.1"/>
    </source>
</evidence>
<dbReference type="InterPro" id="IPR009810">
    <property type="entry name" value="Nodulin_late_dom"/>
</dbReference>
<sequence>MQKRKKKSMARILCFFYGLLIFVSLFMVATNQSIPDVLPCLFSNECPPDLCPTDLFAKCINLTCQCTAEYDLD</sequence>
<protein>
    <submittedName>
        <fullName evidence="2">Putative Late nodulin</fullName>
    </submittedName>
</protein>
<accession>A0A396GXE1</accession>
<dbReference type="EMBL" id="PSQE01000007">
    <property type="protein sequence ID" value="RHN44891.1"/>
    <property type="molecule type" value="Genomic_DNA"/>
</dbReference>
<dbReference type="Proteomes" id="UP000265566">
    <property type="component" value="Chromosome 7"/>
</dbReference>
<organism evidence="2 3">
    <name type="scientific">Medicago truncatula</name>
    <name type="common">Barrel medic</name>
    <name type="synonym">Medicago tribuloides</name>
    <dbReference type="NCBI Taxonomy" id="3880"/>
    <lineage>
        <taxon>Eukaryota</taxon>
        <taxon>Viridiplantae</taxon>
        <taxon>Streptophyta</taxon>
        <taxon>Embryophyta</taxon>
        <taxon>Tracheophyta</taxon>
        <taxon>Spermatophyta</taxon>
        <taxon>Magnoliopsida</taxon>
        <taxon>eudicotyledons</taxon>
        <taxon>Gunneridae</taxon>
        <taxon>Pentapetalae</taxon>
        <taxon>rosids</taxon>
        <taxon>fabids</taxon>
        <taxon>Fabales</taxon>
        <taxon>Fabaceae</taxon>
        <taxon>Papilionoideae</taxon>
        <taxon>50 kb inversion clade</taxon>
        <taxon>NPAAA clade</taxon>
        <taxon>Hologalegina</taxon>
        <taxon>IRL clade</taxon>
        <taxon>Trifolieae</taxon>
        <taxon>Medicago</taxon>
    </lineage>
</organism>
<proteinExistence type="predicted"/>
<reference evidence="3" key="1">
    <citation type="journal article" date="2018" name="Nat. Plants">
        <title>Whole-genome landscape of Medicago truncatula symbiotic genes.</title>
        <authorList>
            <person name="Pecrix Y."/>
            <person name="Staton S.E."/>
            <person name="Sallet E."/>
            <person name="Lelandais-Briere C."/>
            <person name="Moreau S."/>
            <person name="Carrere S."/>
            <person name="Blein T."/>
            <person name="Jardinaud M.F."/>
            <person name="Latrasse D."/>
            <person name="Zouine M."/>
            <person name="Zahm M."/>
            <person name="Kreplak J."/>
            <person name="Mayjonade B."/>
            <person name="Satge C."/>
            <person name="Perez M."/>
            <person name="Cauet S."/>
            <person name="Marande W."/>
            <person name="Chantry-Darmon C."/>
            <person name="Lopez-Roques C."/>
            <person name="Bouchez O."/>
            <person name="Berard A."/>
            <person name="Debelle F."/>
            <person name="Munos S."/>
            <person name="Bendahmane A."/>
            <person name="Berges H."/>
            <person name="Niebel A."/>
            <person name="Buitink J."/>
            <person name="Frugier F."/>
            <person name="Benhamed M."/>
            <person name="Crespi M."/>
            <person name="Gouzy J."/>
            <person name="Gamas P."/>
        </authorList>
    </citation>
    <scope>NUCLEOTIDE SEQUENCE [LARGE SCALE GENOMIC DNA]</scope>
    <source>
        <strain evidence="3">cv. Jemalong A17</strain>
    </source>
</reference>
<feature type="domain" description="Late nodulin" evidence="1">
    <location>
        <begin position="9"/>
        <end position="65"/>
    </location>
</feature>
<gene>
    <name evidence="2" type="ORF">MtrunA17_Chr7g0224311</name>
</gene>
<evidence type="ECO:0000259" key="1">
    <source>
        <dbReference type="Pfam" id="PF07127"/>
    </source>
</evidence>
<dbReference type="GO" id="GO:0046872">
    <property type="term" value="F:metal ion binding"/>
    <property type="evidence" value="ECO:0007669"/>
    <property type="project" value="InterPro"/>
</dbReference>
<dbReference type="Pfam" id="PF07127">
    <property type="entry name" value="Nodulin_late"/>
    <property type="match status" value="1"/>
</dbReference>